<reference evidence="16 17" key="1">
    <citation type="submission" date="2017-02" db="EMBL/GenBank/DDBJ databases">
        <title>Ketogulonicigenium robustum SPU B003 Genome sequencing and assembly.</title>
        <authorList>
            <person name="Li Y."/>
            <person name="Liu L."/>
            <person name="Wang C."/>
            <person name="Zhang M."/>
            <person name="Zhang T."/>
            <person name="Zhang Y."/>
        </authorList>
    </citation>
    <scope>NUCLEOTIDE SEQUENCE [LARGE SCALE GENOMIC DNA]</scope>
    <source>
        <strain evidence="16 17">SPU_B003</strain>
    </source>
</reference>
<evidence type="ECO:0000259" key="15">
    <source>
        <dbReference type="PROSITE" id="PS51462"/>
    </source>
</evidence>
<dbReference type="InterPro" id="IPR004385">
    <property type="entry name" value="NDP_pyrophosphatase"/>
</dbReference>
<dbReference type="Pfam" id="PF00293">
    <property type="entry name" value="NUDIX"/>
    <property type="match status" value="1"/>
</dbReference>
<dbReference type="GO" id="GO:0019144">
    <property type="term" value="F:ADP-sugar diphosphatase activity"/>
    <property type="evidence" value="ECO:0007669"/>
    <property type="project" value="TreeGrafter"/>
</dbReference>
<gene>
    <name evidence="16" type="primary">nudF</name>
    <name evidence="16" type="ORF">BVG79_01352</name>
</gene>
<evidence type="ECO:0000256" key="1">
    <source>
        <dbReference type="ARBA" id="ARBA00001946"/>
    </source>
</evidence>
<dbReference type="InterPro" id="IPR015797">
    <property type="entry name" value="NUDIX_hydrolase-like_dom_sf"/>
</dbReference>
<evidence type="ECO:0000256" key="11">
    <source>
        <dbReference type="ARBA" id="ARBA00033056"/>
    </source>
</evidence>
<comment type="cofactor">
    <cofactor evidence="1 13">
        <name>Mg(2+)</name>
        <dbReference type="ChEBI" id="CHEBI:18420"/>
    </cofactor>
</comment>
<evidence type="ECO:0000313" key="16">
    <source>
        <dbReference type="EMBL" id="ARO14698.1"/>
    </source>
</evidence>
<dbReference type="Gene3D" id="3.90.79.10">
    <property type="entry name" value="Nucleoside Triphosphate Pyrophosphohydrolase"/>
    <property type="match status" value="1"/>
</dbReference>
<keyword evidence="6 16" id="KW-0378">Hydrolase</keyword>
<protein>
    <recommendedName>
        <fullName evidence="4">ADP-ribose pyrophosphatase</fullName>
        <ecNumber evidence="3">3.6.1.13</ecNumber>
    </recommendedName>
    <alternativeName>
        <fullName evidence="9">ADP-ribose diphosphatase</fullName>
    </alternativeName>
    <alternativeName>
        <fullName evidence="11">ADP-ribose phosphohydrolase</fullName>
    </alternativeName>
    <alternativeName>
        <fullName evidence="10">Adenosine diphosphoribose pyrophosphatase</fullName>
    </alternativeName>
</protein>
<proteinExistence type="inferred from homology"/>
<dbReference type="GO" id="GO:0019693">
    <property type="term" value="P:ribose phosphate metabolic process"/>
    <property type="evidence" value="ECO:0007669"/>
    <property type="project" value="TreeGrafter"/>
</dbReference>
<feature type="binding site" evidence="13">
    <location>
        <position position="210"/>
    </location>
    <ligand>
        <name>Mg(2+)</name>
        <dbReference type="ChEBI" id="CHEBI:18420"/>
        <label>1</label>
    </ligand>
</feature>
<accession>A0A1W6NZL6</accession>
<evidence type="ECO:0000256" key="3">
    <source>
        <dbReference type="ARBA" id="ARBA00012453"/>
    </source>
</evidence>
<evidence type="ECO:0000256" key="12">
    <source>
        <dbReference type="ARBA" id="ARBA00049546"/>
    </source>
</evidence>
<evidence type="ECO:0000256" key="9">
    <source>
        <dbReference type="ARBA" id="ARBA00030162"/>
    </source>
</evidence>
<comment type="similarity">
    <text evidence="2">Belongs to the Nudix hydrolase family. NudF subfamily.</text>
</comment>
<dbReference type="SUPFAM" id="SSF55811">
    <property type="entry name" value="Nudix"/>
    <property type="match status" value="1"/>
</dbReference>
<feature type="domain" description="Nudix hydrolase" evidence="15">
    <location>
        <begin position="152"/>
        <end position="292"/>
    </location>
</feature>
<evidence type="ECO:0000256" key="6">
    <source>
        <dbReference type="ARBA" id="ARBA00022801"/>
    </source>
</evidence>
<keyword evidence="5 13" id="KW-0479">Metal-binding</keyword>
<keyword evidence="17" id="KW-1185">Reference proteome</keyword>
<feature type="binding site" evidence="13">
    <location>
        <position position="214"/>
    </location>
    <ligand>
        <name>Mg(2+)</name>
        <dbReference type="ChEBI" id="CHEBI:18420"/>
        <label>1</label>
    </ligand>
</feature>
<name>A0A1W6NZL6_9RHOB</name>
<evidence type="ECO:0000256" key="13">
    <source>
        <dbReference type="PIRSR" id="PIRSR604385-2"/>
    </source>
</evidence>
<dbReference type="STRING" id="92947.BVG79_01352"/>
<dbReference type="OrthoDB" id="5292471at2"/>
<evidence type="ECO:0000256" key="14">
    <source>
        <dbReference type="PIRSR" id="PIRSR604385-3"/>
    </source>
</evidence>
<keyword evidence="7 13" id="KW-0460">Magnesium</keyword>
<dbReference type="GO" id="GO:0046872">
    <property type="term" value="F:metal ion binding"/>
    <property type="evidence" value="ECO:0007669"/>
    <property type="project" value="UniProtKB-KW"/>
</dbReference>
<feature type="binding site" evidence="13">
    <location>
        <position position="194"/>
    </location>
    <ligand>
        <name>Mg(2+)</name>
        <dbReference type="ChEBI" id="CHEBI:18420"/>
        <label>1</label>
    </ligand>
</feature>
<evidence type="ECO:0000256" key="8">
    <source>
        <dbReference type="ARBA" id="ARBA00025164"/>
    </source>
</evidence>
<dbReference type="GO" id="GO:0006753">
    <property type="term" value="P:nucleoside phosphate metabolic process"/>
    <property type="evidence" value="ECO:0007669"/>
    <property type="project" value="TreeGrafter"/>
</dbReference>
<evidence type="ECO:0000256" key="2">
    <source>
        <dbReference type="ARBA" id="ARBA00007482"/>
    </source>
</evidence>
<dbReference type="InterPro" id="IPR000086">
    <property type="entry name" value="NUDIX_hydrolase_dom"/>
</dbReference>
<evidence type="ECO:0000256" key="10">
    <source>
        <dbReference type="ARBA" id="ARBA00030308"/>
    </source>
</evidence>
<evidence type="ECO:0000256" key="7">
    <source>
        <dbReference type="ARBA" id="ARBA00022842"/>
    </source>
</evidence>
<feature type="binding site" evidence="13">
    <location>
        <position position="263"/>
    </location>
    <ligand>
        <name>Mg(2+)</name>
        <dbReference type="ChEBI" id="CHEBI:18420"/>
        <label>1</label>
    </ligand>
</feature>
<comment type="function">
    <text evidence="8">Acts on ADP-mannose and ADP-glucose as well as ADP-ribose. Prevents glycogen biosynthesis. The reaction catalyzed by this enzyme is a limiting step of the gluconeogenic process.</text>
</comment>
<dbReference type="PROSITE" id="PS51462">
    <property type="entry name" value="NUDIX"/>
    <property type="match status" value="1"/>
</dbReference>
<organism evidence="16 17">
    <name type="scientific">Ketogulonicigenium robustum</name>
    <dbReference type="NCBI Taxonomy" id="92947"/>
    <lineage>
        <taxon>Bacteria</taxon>
        <taxon>Pseudomonadati</taxon>
        <taxon>Pseudomonadota</taxon>
        <taxon>Alphaproteobacteria</taxon>
        <taxon>Rhodobacterales</taxon>
        <taxon>Roseobacteraceae</taxon>
        <taxon>Ketogulonicigenium</taxon>
    </lineage>
</organism>
<dbReference type="PANTHER" id="PTHR11839:SF5">
    <property type="entry name" value="ADP-RIBOSE PYROPHOSPHATASE"/>
    <property type="match status" value="1"/>
</dbReference>
<comment type="catalytic activity">
    <reaction evidence="12">
        <text>ADP-D-ribose + H2O = D-ribose 5-phosphate + AMP + 2 H(+)</text>
        <dbReference type="Rhea" id="RHEA:10412"/>
        <dbReference type="ChEBI" id="CHEBI:15377"/>
        <dbReference type="ChEBI" id="CHEBI:15378"/>
        <dbReference type="ChEBI" id="CHEBI:57967"/>
        <dbReference type="ChEBI" id="CHEBI:78346"/>
        <dbReference type="ChEBI" id="CHEBI:456215"/>
        <dbReference type="EC" id="3.6.1.13"/>
    </reaction>
</comment>
<evidence type="ECO:0000256" key="5">
    <source>
        <dbReference type="ARBA" id="ARBA00022723"/>
    </source>
</evidence>
<evidence type="ECO:0000313" key="17">
    <source>
        <dbReference type="Proteomes" id="UP000242447"/>
    </source>
</evidence>
<dbReference type="NCBIfam" id="TIGR00052">
    <property type="entry name" value="nudix-type nucleoside diphosphatase, YffH/AdpP family"/>
    <property type="match status" value="1"/>
</dbReference>
<dbReference type="EMBL" id="CP019937">
    <property type="protein sequence ID" value="ARO14698.1"/>
    <property type="molecule type" value="Genomic_DNA"/>
</dbReference>
<dbReference type="GO" id="GO:0005829">
    <property type="term" value="C:cytosol"/>
    <property type="evidence" value="ECO:0007669"/>
    <property type="project" value="TreeGrafter"/>
</dbReference>
<dbReference type="KEGG" id="kro:BVG79_01352"/>
<dbReference type="GO" id="GO:0047631">
    <property type="term" value="F:ADP-ribose diphosphatase activity"/>
    <property type="evidence" value="ECO:0007669"/>
    <property type="project" value="UniProtKB-EC"/>
</dbReference>
<dbReference type="RefSeq" id="WP_085786200.1">
    <property type="nucleotide sequence ID" value="NZ_CP019937.1"/>
</dbReference>
<feature type="short sequence motif" description="Nudix box" evidence="14">
    <location>
        <begin position="195"/>
        <end position="217"/>
    </location>
</feature>
<dbReference type="PANTHER" id="PTHR11839">
    <property type="entry name" value="UDP/ADP-SUGAR PYROPHOSPHATASE"/>
    <property type="match status" value="1"/>
</dbReference>
<dbReference type="AlphaFoldDB" id="A0A1W6NZL6"/>
<evidence type="ECO:0000256" key="4">
    <source>
        <dbReference type="ARBA" id="ARBA00013297"/>
    </source>
</evidence>
<sequence length="314" mass="33899">MERFLLAEPWADPKVARYFGQVDGNTLQADPAGAARLHEFVTAAGGTIVDGRVSGARVDAATLALALRELALGRWPADLPAMMPRVLARAAAQALAQGSQRPLSITRQPAHDFRWRDAAPLVGSFHRMAQIAVDYKRFDGSDSGPQLRDVLVVGDAALMLPYDPRLDRVLLVEQIRPGPLRRADPQPWLLEPVAGLVDAGEAPADAARRELIEEAQLSTVSLVDVGGYYPSPGASSEYFHCFIAITDLPDHHPAFGGLPEEAEDLRLHILPFVQALDAVDSGEINAGPLQLLLLQLARRREGLRRGLISGAGQS</sequence>
<dbReference type="EC" id="3.6.1.13" evidence="3"/>
<dbReference type="Proteomes" id="UP000242447">
    <property type="component" value="Chromosome"/>
</dbReference>